<protein>
    <submittedName>
        <fullName evidence="3">Uncharacterized protein LOC111019632</fullName>
    </submittedName>
</protein>
<evidence type="ECO:0000259" key="1">
    <source>
        <dbReference type="Pfam" id="PF07727"/>
    </source>
</evidence>
<dbReference type="Pfam" id="PF07727">
    <property type="entry name" value="RVT_2"/>
    <property type="match status" value="1"/>
</dbReference>
<dbReference type="RefSeq" id="XP_022151717.1">
    <property type="nucleotide sequence ID" value="XM_022296025.1"/>
</dbReference>
<dbReference type="PANTHER" id="PTHR43383:SF2">
    <property type="entry name" value="AMIDOHYDROLASE 2 FAMILY PROTEIN"/>
    <property type="match status" value="1"/>
</dbReference>
<dbReference type="InterPro" id="IPR013103">
    <property type="entry name" value="RVT_2"/>
</dbReference>
<dbReference type="KEGG" id="mcha:111019632"/>
<dbReference type="AlphaFoldDB" id="A0A6J1DE91"/>
<evidence type="ECO:0000313" key="2">
    <source>
        <dbReference type="Proteomes" id="UP000504603"/>
    </source>
</evidence>
<evidence type="ECO:0000313" key="3">
    <source>
        <dbReference type="RefSeq" id="XP_022151717.1"/>
    </source>
</evidence>
<organism evidence="2 3">
    <name type="scientific">Momordica charantia</name>
    <name type="common">Bitter gourd</name>
    <name type="synonym">Balsam pear</name>
    <dbReference type="NCBI Taxonomy" id="3673"/>
    <lineage>
        <taxon>Eukaryota</taxon>
        <taxon>Viridiplantae</taxon>
        <taxon>Streptophyta</taxon>
        <taxon>Embryophyta</taxon>
        <taxon>Tracheophyta</taxon>
        <taxon>Spermatophyta</taxon>
        <taxon>Magnoliopsida</taxon>
        <taxon>eudicotyledons</taxon>
        <taxon>Gunneridae</taxon>
        <taxon>Pentapetalae</taxon>
        <taxon>rosids</taxon>
        <taxon>fabids</taxon>
        <taxon>Cucurbitales</taxon>
        <taxon>Cucurbitaceae</taxon>
        <taxon>Momordiceae</taxon>
        <taxon>Momordica</taxon>
    </lineage>
</organism>
<name>A0A6J1DE91_MOMCH</name>
<dbReference type="SUPFAM" id="SSF56672">
    <property type="entry name" value="DNA/RNA polymerases"/>
    <property type="match status" value="1"/>
</dbReference>
<dbReference type="OrthoDB" id="1711174at2759"/>
<dbReference type="Proteomes" id="UP000504603">
    <property type="component" value="Unplaced"/>
</dbReference>
<accession>A0A6J1DE91</accession>
<sequence>MILKNAGNESPIPTSSPIQNILPNVSDLDVLIALRKDSHRAFTSRINSMVIPRNIQEALNDSNWKLAVMEEMNALKLNCTWDIVDFPREKKTIDLFTNWMSKMSFSMDIGNNKVCKLKKSLYGLKPSPRAWFERFEKAVTSYGFLQSQADHNIFYKHSGNDKMVVLIVYVDDIILTGNDVDGLACLKKRLASEFQIKNLGTLKYFLGMKFARSKGDLC</sequence>
<feature type="domain" description="Reverse transcriptase Ty1/copia-type" evidence="1">
    <location>
        <begin position="104"/>
        <end position="214"/>
    </location>
</feature>
<reference evidence="3" key="1">
    <citation type="submission" date="2025-08" db="UniProtKB">
        <authorList>
            <consortium name="RefSeq"/>
        </authorList>
    </citation>
    <scope>IDENTIFICATION</scope>
    <source>
        <strain evidence="3">OHB3-1</strain>
    </source>
</reference>
<gene>
    <name evidence="3" type="primary">LOC111019632</name>
</gene>
<keyword evidence="2" id="KW-1185">Reference proteome</keyword>
<dbReference type="InterPro" id="IPR043502">
    <property type="entry name" value="DNA/RNA_pol_sf"/>
</dbReference>
<dbReference type="GeneID" id="111019632"/>
<proteinExistence type="predicted"/>
<dbReference type="PANTHER" id="PTHR43383">
    <property type="entry name" value="NODULIN 6"/>
    <property type="match status" value="1"/>
</dbReference>